<evidence type="ECO:0000256" key="2">
    <source>
        <dbReference type="PROSITE-ProRule" id="PRU00447"/>
    </source>
</evidence>
<keyword evidence="5" id="KW-1185">Reference proteome</keyword>
<dbReference type="EMBL" id="JAFHDT010000001">
    <property type="protein sequence ID" value="KAI7814662.1"/>
    <property type="molecule type" value="Genomic_DNA"/>
</dbReference>
<dbReference type="CDD" id="cd01615">
    <property type="entry name" value="CIDE_N"/>
    <property type="match status" value="1"/>
</dbReference>
<gene>
    <name evidence="4" type="ORF">IRJ41_023089</name>
</gene>
<name>A0A9W8CCF2_TRIRA</name>
<dbReference type="GO" id="GO:0006915">
    <property type="term" value="P:apoptotic process"/>
    <property type="evidence" value="ECO:0007669"/>
    <property type="project" value="UniProtKB-UniRule"/>
</dbReference>
<dbReference type="Pfam" id="PF02017">
    <property type="entry name" value="CIDE-N"/>
    <property type="match status" value="1"/>
</dbReference>
<reference evidence="4" key="1">
    <citation type="submission" date="2021-02" db="EMBL/GenBank/DDBJ databases">
        <title>Comparative genomics reveals that relaxation of natural selection precedes convergent phenotypic evolution of cavefish.</title>
        <authorList>
            <person name="Peng Z."/>
        </authorList>
    </citation>
    <scope>NUCLEOTIDE SEQUENCE</scope>
    <source>
        <tissue evidence="4">Muscle</tissue>
    </source>
</reference>
<sequence>NDISLSNTSVARRVWAAPQRPFRVCSWNRETKKWVTAGTLEELKERAAQALLMSTLLTLVCEEDGTELDSDEFFMALPDNTVFMGLKPGETWKHHPLHQRGGHKPGDNKPRTGRDIAQVTFDLYKKSPKDVFGSLNVKATYQGLYSVSADFQCLGPKKFLREALKVLSTLLNAAGYLLISSAKVIRRVIQGADFLEAQQSKSVSNTEYWH</sequence>
<feature type="non-terminal residue" evidence="4">
    <location>
        <position position="210"/>
    </location>
</feature>
<evidence type="ECO:0000256" key="1">
    <source>
        <dbReference type="ARBA" id="ARBA00022703"/>
    </source>
</evidence>
<comment type="caution">
    <text evidence="4">The sequence shown here is derived from an EMBL/GenBank/DDBJ whole genome shotgun (WGS) entry which is preliminary data.</text>
</comment>
<accession>A0A9W8CCF2</accession>
<dbReference type="PROSITE" id="PS51135">
    <property type="entry name" value="CIDE_N"/>
    <property type="match status" value="1"/>
</dbReference>
<dbReference type="Proteomes" id="UP001059041">
    <property type="component" value="Linkage Group LG1"/>
</dbReference>
<organism evidence="4 5">
    <name type="scientific">Triplophysa rosa</name>
    <name type="common">Cave loach</name>
    <dbReference type="NCBI Taxonomy" id="992332"/>
    <lineage>
        <taxon>Eukaryota</taxon>
        <taxon>Metazoa</taxon>
        <taxon>Chordata</taxon>
        <taxon>Craniata</taxon>
        <taxon>Vertebrata</taxon>
        <taxon>Euteleostomi</taxon>
        <taxon>Actinopterygii</taxon>
        <taxon>Neopterygii</taxon>
        <taxon>Teleostei</taxon>
        <taxon>Ostariophysi</taxon>
        <taxon>Cypriniformes</taxon>
        <taxon>Nemacheilidae</taxon>
        <taxon>Triplophysa</taxon>
    </lineage>
</organism>
<evidence type="ECO:0000313" key="4">
    <source>
        <dbReference type="EMBL" id="KAI7814662.1"/>
    </source>
</evidence>
<dbReference type="AlphaFoldDB" id="A0A9W8CCF2"/>
<dbReference type="SMART" id="SM00266">
    <property type="entry name" value="CAD"/>
    <property type="match status" value="1"/>
</dbReference>
<dbReference type="InterPro" id="IPR003508">
    <property type="entry name" value="CIDE-N_dom"/>
</dbReference>
<dbReference type="Gene3D" id="3.10.20.10">
    <property type="match status" value="1"/>
</dbReference>
<dbReference type="PANTHER" id="PTHR12306:SF10">
    <property type="entry name" value="LIPID TRANSFERASE CIDEB"/>
    <property type="match status" value="1"/>
</dbReference>
<feature type="domain" description="CIDE-N" evidence="3">
    <location>
        <begin position="18"/>
        <end position="94"/>
    </location>
</feature>
<dbReference type="PANTHER" id="PTHR12306">
    <property type="entry name" value="CELL DEATH ACTIVATOR CIDE"/>
    <property type="match status" value="1"/>
</dbReference>
<evidence type="ECO:0000259" key="3">
    <source>
        <dbReference type="PROSITE" id="PS51135"/>
    </source>
</evidence>
<protein>
    <submittedName>
        <fullName evidence="4">Cideb protein</fullName>
    </submittedName>
</protein>
<dbReference type="SUPFAM" id="SSF54277">
    <property type="entry name" value="CAD &amp; PB1 domains"/>
    <property type="match status" value="1"/>
</dbReference>
<keyword evidence="1 2" id="KW-0053">Apoptosis</keyword>
<evidence type="ECO:0000313" key="5">
    <source>
        <dbReference type="Proteomes" id="UP001059041"/>
    </source>
</evidence>
<proteinExistence type="predicted"/>
<dbReference type="GO" id="GO:0042981">
    <property type="term" value="P:regulation of apoptotic process"/>
    <property type="evidence" value="ECO:0007669"/>
    <property type="project" value="TreeGrafter"/>
</dbReference>